<comment type="similarity">
    <text evidence="3">Belongs to the DPH1/DPH2 family. DPH1 subfamily.</text>
</comment>
<dbReference type="FunFam" id="3.40.50.11860:FF:000002">
    <property type="entry name" value="2-(3-amino-3-carboxypropyl)histidine synthase subunit 1"/>
    <property type="match status" value="1"/>
</dbReference>
<dbReference type="FunFam" id="3.40.50.11850:FF:000001">
    <property type="entry name" value="2-(3-amino-3-carboxypropyl)histidine synthase subunit 1"/>
    <property type="match status" value="1"/>
</dbReference>
<keyword evidence="9" id="KW-0408">Iron</keyword>
<comment type="catalytic activity">
    <reaction evidence="14">
        <text>L-histidyl-[translation elongation factor 2] + S-adenosyl-L-methionine = 2-[(3S)-amino-3-carboxypropyl]-L-histidyl-[translation elongation factor 2] + S-methyl-5'-thioadenosine + H(+)</text>
        <dbReference type="Rhea" id="RHEA:36783"/>
        <dbReference type="Rhea" id="RHEA-COMP:9748"/>
        <dbReference type="Rhea" id="RHEA-COMP:9749"/>
        <dbReference type="ChEBI" id="CHEBI:15378"/>
        <dbReference type="ChEBI" id="CHEBI:17509"/>
        <dbReference type="ChEBI" id="CHEBI:29979"/>
        <dbReference type="ChEBI" id="CHEBI:59789"/>
        <dbReference type="ChEBI" id="CHEBI:73995"/>
        <dbReference type="EC" id="2.5.1.108"/>
    </reaction>
</comment>
<evidence type="ECO:0000313" key="17">
    <source>
        <dbReference type="Proteomes" id="UP000187455"/>
    </source>
</evidence>
<evidence type="ECO:0000256" key="12">
    <source>
        <dbReference type="ARBA" id="ARBA00032574"/>
    </source>
</evidence>
<evidence type="ECO:0000256" key="3">
    <source>
        <dbReference type="ARBA" id="ARBA00010173"/>
    </source>
</evidence>
<keyword evidence="7" id="KW-0949">S-adenosyl-L-methionine</keyword>
<dbReference type="EC" id="2.5.1.108" evidence="4"/>
<dbReference type="Gene3D" id="3.40.50.11860">
    <property type="entry name" value="Diphthamide synthesis DPH1/DPH2 domain 3"/>
    <property type="match status" value="1"/>
</dbReference>
<evidence type="ECO:0000256" key="7">
    <source>
        <dbReference type="ARBA" id="ARBA00022691"/>
    </source>
</evidence>
<evidence type="ECO:0000313" key="16">
    <source>
        <dbReference type="EMBL" id="OLY80550.1"/>
    </source>
</evidence>
<keyword evidence="10" id="KW-0411">Iron-sulfur</keyword>
<name>A0A1R0GUI2_9FUNG</name>
<evidence type="ECO:0000256" key="1">
    <source>
        <dbReference type="ARBA" id="ARBA00001966"/>
    </source>
</evidence>
<comment type="caution">
    <text evidence="16">The sequence shown here is derived from an EMBL/GenBank/DDBJ whole genome shotgun (WGS) entry which is preliminary data.</text>
</comment>
<evidence type="ECO:0000256" key="9">
    <source>
        <dbReference type="ARBA" id="ARBA00023004"/>
    </source>
</evidence>
<dbReference type="AlphaFoldDB" id="A0A1R0GUI2"/>
<feature type="region of interest" description="Disordered" evidence="15">
    <location>
        <begin position="1"/>
        <end position="39"/>
    </location>
</feature>
<dbReference type="InterPro" id="IPR042263">
    <property type="entry name" value="DPH1/DPH2_1"/>
</dbReference>
<dbReference type="FunFam" id="3.40.50.11840:FF:000001">
    <property type="entry name" value="2-(3-amino-3-carboxypropyl)histidine synthase subunit 1"/>
    <property type="match status" value="1"/>
</dbReference>
<gene>
    <name evidence="16" type="ORF">AYI68_g5354</name>
</gene>
<dbReference type="GO" id="GO:0046872">
    <property type="term" value="F:metal ion binding"/>
    <property type="evidence" value="ECO:0007669"/>
    <property type="project" value="UniProtKB-KW"/>
</dbReference>
<feature type="compositionally biased region" description="Polar residues" evidence="15">
    <location>
        <begin position="15"/>
        <end position="39"/>
    </location>
</feature>
<sequence length="463" mass="51517">MSDKPRVSKFVGKSKITNNSLGNGEVSNTNLPSENSEISDNQLKKDGISTTNEGLGDALSTSLVKSKIKIGTRRRTGRPAVSNAIPDSILQNAELTEAINALLPKNYNFEIYKTVWQIQKLGVKRVALQFPEGLLMYSLIISDILEKFCSVEIVVMGDVTYGACCIDDYSAVALGCDFMVHYGHSCLVPVSVTLIKTMYVFVEIGINLNKLTETIRFNFSNEKRIALVGVVQFLANMHQLQKELKDEYDIYIPQIKPLSPGEILGCTSPKLLGDENDTMILFIGDGRFHLESILISNPNINAFAYDPYSNKITREKYNHEEMFSVRQSAIAKAKKAKTYGLILGTLGRQGSNAVLDDLADKLEKAGKEYVVVLLSEIFPAKLKQFEDIDCWIQISCPRLSIDWGYAFEKPLLSPYEAAVALEALEWQAVYPMDFYANESMGSFTPNHKTIPESLSSKVIKSNV</sequence>
<evidence type="ECO:0000256" key="4">
    <source>
        <dbReference type="ARBA" id="ARBA00012221"/>
    </source>
</evidence>
<dbReference type="Gene3D" id="3.40.50.11840">
    <property type="entry name" value="Diphthamide synthesis DPH1/DPH2 domain 1"/>
    <property type="match status" value="1"/>
</dbReference>
<dbReference type="Proteomes" id="UP000187455">
    <property type="component" value="Unassembled WGS sequence"/>
</dbReference>
<dbReference type="GO" id="GO:0090560">
    <property type="term" value="F:2-(3-amino-3-carboxypropyl)histidine synthase activity"/>
    <property type="evidence" value="ECO:0007669"/>
    <property type="project" value="UniProtKB-EC"/>
</dbReference>
<evidence type="ECO:0000256" key="11">
    <source>
        <dbReference type="ARBA" id="ARBA00031690"/>
    </source>
</evidence>
<keyword evidence="17" id="KW-1185">Reference proteome</keyword>
<keyword evidence="8" id="KW-0479">Metal-binding</keyword>
<evidence type="ECO:0000256" key="15">
    <source>
        <dbReference type="SAM" id="MobiDB-lite"/>
    </source>
</evidence>
<dbReference type="UniPathway" id="UPA00559"/>
<evidence type="ECO:0000256" key="8">
    <source>
        <dbReference type="ARBA" id="ARBA00022723"/>
    </source>
</evidence>
<dbReference type="InterPro" id="IPR042265">
    <property type="entry name" value="DPH1/DPH2_3"/>
</dbReference>
<evidence type="ECO:0000256" key="14">
    <source>
        <dbReference type="ARBA" id="ARBA00048403"/>
    </source>
</evidence>
<dbReference type="Gene3D" id="3.40.50.11850">
    <property type="entry name" value="Diphthamide synthesis DPH1/DPH2 domain 2"/>
    <property type="match status" value="1"/>
</dbReference>
<evidence type="ECO:0000256" key="5">
    <source>
        <dbReference type="ARBA" id="ARBA00021915"/>
    </source>
</evidence>
<dbReference type="OrthoDB" id="1649088at2759"/>
<dbReference type="PANTHER" id="PTHR10762:SF1">
    <property type="entry name" value="2-(3-AMINO-3-CARBOXYPROPYL)HISTIDINE SYNTHASE SUBUNIT 1"/>
    <property type="match status" value="1"/>
</dbReference>
<dbReference type="EMBL" id="LSSL01003377">
    <property type="protein sequence ID" value="OLY80550.1"/>
    <property type="molecule type" value="Genomic_DNA"/>
</dbReference>
<dbReference type="SFLD" id="SFLDS00032">
    <property type="entry name" value="Radical_SAM_3-amino-3-carboxyp"/>
    <property type="match status" value="1"/>
</dbReference>
<dbReference type="InterPro" id="IPR016435">
    <property type="entry name" value="DPH1/DPH2"/>
</dbReference>
<dbReference type="InterPro" id="IPR042264">
    <property type="entry name" value="DPH1/DPH2_2"/>
</dbReference>
<dbReference type="GO" id="GO:0017183">
    <property type="term" value="P:protein histidyl modification to diphthamide"/>
    <property type="evidence" value="ECO:0007669"/>
    <property type="project" value="UniProtKB-UniPathway"/>
</dbReference>
<accession>A0A1R0GUI2</accession>
<protein>
    <recommendedName>
        <fullName evidence="5">2-(3-amino-3-carboxypropyl)histidine synthase subunit 1</fullName>
        <ecNumber evidence="4">2.5.1.108</ecNumber>
    </recommendedName>
    <alternativeName>
        <fullName evidence="12">Diphthamide biosynthesis protein 1</fullName>
    </alternativeName>
    <alternativeName>
        <fullName evidence="13">Diphtheria toxin resistance protein 1</fullName>
    </alternativeName>
    <alternativeName>
        <fullName evidence="11">S-adenosyl-L-methionine:L-histidine 3-amino-3-carboxypropyltransferase 1</fullName>
    </alternativeName>
</protein>
<dbReference type="NCBIfam" id="TIGR00322">
    <property type="entry name" value="diphth2_R"/>
    <property type="match status" value="1"/>
</dbReference>
<comment type="pathway">
    <text evidence="2">Protein modification; peptidyl-diphthamide biosynthesis.</text>
</comment>
<evidence type="ECO:0000256" key="2">
    <source>
        <dbReference type="ARBA" id="ARBA00005156"/>
    </source>
</evidence>
<evidence type="ECO:0000256" key="10">
    <source>
        <dbReference type="ARBA" id="ARBA00023014"/>
    </source>
</evidence>
<dbReference type="GO" id="GO:0051536">
    <property type="term" value="F:iron-sulfur cluster binding"/>
    <property type="evidence" value="ECO:0007669"/>
    <property type="project" value="UniProtKB-KW"/>
</dbReference>
<dbReference type="PANTHER" id="PTHR10762">
    <property type="entry name" value="DIPHTHAMIDE BIOSYNTHESIS PROTEIN"/>
    <property type="match status" value="1"/>
</dbReference>
<dbReference type="STRING" id="133383.A0A1R0GUI2"/>
<dbReference type="SFLD" id="SFLDG01121">
    <property type="entry name" value="Diphthamide_biosynthesis"/>
    <property type="match status" value="1"/>
</dbReference>
<evidence type="ECO:0000256" key="13">
    <source>
        <dbReference type="ARBA" id="ARBA00032789"/>
    </source>
</evidence>
<evidence type="ECO:0000256" key="6">
    <source>
        <dbReference type="ARBA" id="ARBA00022679"/>
    </source>
</evidence>
<dbReference type="Pfam" id="PF01866">
    <property type="entry name" value="Diphthamide_syn"/>
    <property type="match status" value="1"/>
</dbReference>
<keyword evidence="6" id="KW-0808">Transferase</keyword>
<organism evidence="16 17">
    <name type="scientific">Smittium mucronatum</name>
    <dbReference type="NCBI Taxonomy" id="133383"/>
    <lineage>
        <taxon>Eukaryota</taxon>
        <taxon>Fungi</taxon>
        <taxon>Fungi incertae sedis</taxon>
        <taxon>Zoopagomycota</taxon>
        <taxon>Kickxellomycotina</taxon>
        <taxon>Harpellomycetes</taxon>
        <taxon>Harpellales</taxon>
        <taxon>Legeriomycetaceae</taxon>
        <taxon>Smittium</taxon>
    </lineage>
</organism>
<reference evidence="16 17" key="1">
    <citation type="journal article" date="2016" name="Mol. Biol. Evol.">
        <title>Genome-Wide Survey of Gut Fungi (Harpellales) Reveals the First Horizontally Transferred Ubiquitin Gene from a Mosquito Host.</title>
        <authorList>
            <person name="Wang Y."/>
            <person name="White M.M."/>
            <person name="Kvist S."/>
            <person name="Moncalvo J.M."/>
        </authorList>
    </citation>
    <scope>NUCLEOTIDE SEQUENCE [LARGE SCALE GENOMIC DNA]</scope>
    <source>
        <strain evidence="16 17">ALG-7-W6</strain>
    </source>
</reference>
<proteinExistence type="inferred from homology"/>
<comment type="cofactor">
    <cofactor evidence="1">
        <name>[4Fe-4S] cluster</name>
        <dbReference type="ChEBI" id="CHEBI:49883"/>
    </cofactor>
</comment>